<evidence type="ECO:0008006" key="4">
    <source>
        <dbReference type="Google" id="ProtNLM"/>
    </source>
</evidence>
<dbReference type="PANTHER" id="PTHR36417:SF2">
    <property type="entry name" value="SELENOPROTEIN DOMAIN PROTEIN (AFU_ORTHOLOGUE AFUA_1G05220)"/>
    <property type="match status" value="1"/>
</dbReference>
<keyword evidence="3" id="KW-1185">Reference proteome</keyword>
<dbReference type="Gene3D" id="3.40.30.10">
    <property type="entry name" value="Glutaredoxin"/>
    <property type="match status" value="1"/>
</dbReference>
<name>A0A6C2U703_PONDE</name>
<gene>
    <name evidence="2" type="ORF">PDESU_04162</name>
</gene>
<sequence>MEKRSVTVEYCSKCKFMMRSAWIAQELLQTFEGDIDEAVLKPSEVPGIWRIYANGQQVWDRKTERGLPELKDLKRRVRDIIAPRKNLGHAETVEPKSES</sequence>
<keyword evidence="1" id="KW-0676">Redox-active center</keyword>
<evidence type="ECO:0000313" key="2">
    <source>
        <dbReference type="EMBL" id="VGO15577.1"/>
    </source>
</evidence>
<dbReference type="AlphaFoldDB" id="A0A6C2U703"/>
<accession>A0A6C2U703</accession>
<dbReference type="NCBIfam" id="TIGR02174">
    <property type="entry name" value="CXXU_selWTH"/>
    <property type="match status" value="1"/>
</dbReference>
<dbReference type="InterPro" id="IPR011893">
    <property type="entry name" value="Selenoprotein_Rdx-typ"/>
</dbReference>
<dbReference type="Proteomes" id="UP000366872">
    <property type="component" value="Unassembled WGS sequence"/>
</dbReference>
<organism evidence="2 3">
    <name type="scientific">Pontiella desulfatans</name>
    <dbReference type="NCBI Taxonomy" id="2750659"/>
    <lineage>
        <taxon>Bacteria</taxon>
        <taxon>Pseudomonadati</taxon>
        <taxon>Kiritimatiellota</taxon>
        <taxon>Kiritimatiellia</taxon>
        <taxon>Kiritimatiellales</taxon>
        <taxon>Pontiellaceae</taxon>
        <taxon>Pontiella</taxon>
    </lineage>
</organism>
<evidence type="ECO:0000313" key="3">
    <source>
        <dbReference type="Proteomes" id="UP000366872"/>
    </source>
</evidence>
<evidence type="ECO:0000256" key="1">
    <source>
        <dbReference type="ARBA" id="ARBA00023284"/>
    </source>
</evidence>
<dbReference type="PANTHER" id="PTHR36417">
    <property type="entry name" value="SELENOPROTEIN DOMAIN PROTEIN (AFU_ORTHOLOGUE AFUA_1G05220)"/>
    <property type="match status" value="1"/>
</dbReference>
<dbReference type="InterPro" id="IPR036249">
    <property type="entry name" value="Thioredoxin-like_sf"/>
</dbReference>
<protein>
    <recommendedName>
        <fullName evidence="4">Selenoprotein W-related protein</fullName>
    </recommendedName>
</protein>
<reference evidence="2 3" key="1">
    <citation type="submission" date="2019-04" db="EMBL/GenBank/DDBJ databases">
        <authorList>
            <person name="Van Vliet M D."/>
        </authorList>
    </citation>
    <scope>NUCLEOTIDE SEQUENCE [LARGE SCALE GENOMIC DNA]</scope>
    <source>
        <strain evidence="2 3">F1</strain>
    </source>
</reference>
<dbReference type="Pfam" id="PF10262">
    <property type="entry name" value="Rdx"/>
    <property type="match status" value="1"/>
</dbReference>
<proteinExistence type="predicted"/>
<dbReference type="EMBL" id="CAAHFG010000002">
    <property type="protein sequence ID" value="VGO15577.1"/>
    <property type="molecule type" value="Genomic_DNA"/>
</dbReference>
<dbReference type="SUPFAM" id="SSF52833">
    <property type="entry name" value="Thioredoxin-like"/>
    <property type="match status" value="1"/>
</dbReference>
<dbReference type="RefSeq" id="WP_136081129.1">
    <property type="nucleotide sequence ID" value="NZ_CAAHFG010000002.1"/>
</dbReference>